<sequence>MLTRNWQRKGKTNAAKPKDAEWYVVSDENRNERIWMERFLAIFRCSLDLLGWVTGRLEVVTAMHFR</sequence>
<comment type="caution">
    <text evidence="1">The sequence shown here is derived from an EMBL/GenBank/DDBJ whole genome shotgun (WGS) entry which is preliminary data.</text>
</comment>
<reference evidence="1 2" key="1">
    <citation type="submission" date="2024-08" db="EMBL/GenBank/DDBJ databases">
        <authorList>
            <person name="Cucini C."/>
            <person name="Frati F."/>
        </authorList>
    </citation>
    <scope>NUCLEOTIDE SEQUENCE [LARGE SCALE GENOMIC DNA]</scope>
</reference>
<dbReference type="EMBL" id="CAXLJM020000013">
    <property type="protein sequence ID" value="CAL8078434.1"/>
    <property type="molecule type" value="Genomic_DNA"/>
</dbReference>
<proteinExistence type="predicted"/>
<evidence type="ECO:0000313" key="2">
    <source>
        <dbReference type="Proteomes" id="UP001642540"/>
    </source>
</evidence>
<dbReference type="Proteomes" id="UP001642540">
    <property type="component" value="Unassembled WGS sequence"/>
</dbReference>
<organism evidence="1 2">
    <name type="scientific">Orchesella dallaii</name>
    <dbReference type="NCBI Taxonomy" id="48710"/>
    <lineage>
        <taxon>Eukaryota</taxon>
        <taxon>Metazoa</taxon>
        <taxon>Ecdysozoa</taxon>
        <taxon>Arthropoda</taxon>
        <taxon>Hexapoda</taxon>
        <taxon>Collembola</taxon>
        <taxon>Entomobryomorpha</taxon>
        <taxon>Entomobryoidea</taxon>
        <taxon>Orchesellidae</taxon>
        <taxon>Orchesellinae</taxon>
        <taxon>Orchesella</taxon>
    </lineage>
</organism>
<name>A0ABP1PY14_9HEXA</name>
<accession>A0ABP1PY14</accession>
<gene>
    <name evidence="1" type="ORF">ODALV1_LOCUS4094</name>
</gene>
<evidence type="ECO:0000313" key="1">
    <source>
        <dbReference type="EMBL" id="CAL8078434.1"/>
    </source>
</evidence>
<keyword evidence="2" id="KW-1185">Reference proteome</keyword>
<protein>
    <submittedName>
        <fullName evidence="1">Uncharacterized protein</fullName>
    </submittedName>
</protein>